<dbReference type="Gene3D" id="1.20.1600.10">
    <property type="entry name" value="Outer membrane efflux proteins (OEP)"/>
    <property type="match status" value="1"/>
</dbReference>
<dbReference type="STRING" id="288768.SAMEA3906486_01763"/>
<dbReference type="GO" id="GO:0005886">
    <property type="term" value="C:plasma membrane"/>
    <property type="evidence" value="ECO:0007669"/>
    <property type="project" value="UniProtKB-SubCell"/>
</dbReference>
<evidence type="ECO:0000256" key="2">
    <source>
        <dbReference type="RuleBase" id="RU362097"/>
    </source>
</evidence>
<dbReference type="GO" id="GO:0015562">
    <property type="term" value="F:efflux transmembrane transporter activity"/>
    <property type="evidence" value="ECO:0007669"/>
    <property type="project" value="InterPro"/>
</dbReference>
<dbReference type="PANTHER" id="PTHR30203">
    <property type="entry name" value="OUTER MEMBRANE CATION EFFLUX PROTEIN"/>
    <property type="match status" value="1"/>
</dbReference>
<feature type="coiled-coil region" evidence="3">
    <location>
        <begin position="78"/>
        <end position="105"/>
    </location>
</feature>
<keyword evidence="5" id="KW-1185">Reference proteome</keyword>
<dbReference type="EMBL" id="FKIF01000002">
    <property type="protein sequence ID" value="SAI67867.1"/>
    <property type="molecule type" value="Genomic_DNA"/>
</dbReference>
<comment type="similarity">
    <text evidence="1 2">Belongs to the outer membrane factor (OMF) (TC 1.B.17) family.</text>
</comment>
<keyword evidence="2" id="KW-0812">Transmembrane</keyword>
<dbReference type="OrthoDB" id="9770517at2"/>
<sequence length="483" mass="51573">MIRVLSHRLSGLTLRGSAALLCLALSACAVGPDYQRPAIDVGVGYKEGQEQVPGWKPAHPRDDAQRGQWWTVYGDPVLDGLMRQLNTANQDVAVAEANYRQAQALVQGARAGFFPTIGASAGVTRSGGGSGGAGTGGSSVGNQYSLTGTVSWEADVWGRLRRGLEASRASAQASAADLAATRLSSQAALAQNYFQLRVQDEQKRLLEATIAAYERSLRLTSNRYDAGVAGRSDVAVATSQLENARAQSVDLDWQRGQLEHAIAVLTGQPPSRFSLPSQPFTQQLPEIPVGLPSELLERRPDVASAERRAAAANAQIGVAQSAWFPDLTLSANGGFRNGSFADWLTAPARFWSLGPSLALTLFDGGARDAQVDQARAAYDAQAASYRQSVLTALREVEDYLVQLRVLGQEQQVQARALEASRESLRLIRNQYEQGMVDFLDVATLQTTALSAERSALSLVGSRLVASVQLIAALGGGWEGLPKE</sequence>
<dbReference type="NCBIfam" id="TIGR01845">
    <property type="entry name" value="outer_NodT"/>
    <property type="match status" value="1"/>
</dbReference>
<dbReference type="PROSITE" id="PS51257">
    <property type="entry name" value="PROKAR_LIPOPROTEIN"/>
    <property type="match status" value="1"/>
</dbReference>
<evidence type="ECO:0000313" key="5">
    <source>
        <dbReference type="Proteomes" id="UP000076848"/>
    </source>
</evidence>
<keyword evidence="3" id="KW-0175">Coiled coil</keyword>
<keyword evidence="2" id="KW-0472">Membrane</keyword>
<dbReference type="PANTHER" id="PTHR30203:SF33">
    <property type="entry name" value="BLR4455 PROTEIN"/>
    <property type="match status" value="1"/>
</dbReference>
<dbReference type="Proteomes" id="UP000076848">
    <property type="component" value="Unassembled WGS sequence"/>
</dbReference>
<dbReference type="SUPFAM" id="SSF56954">
    <property type="entry name" value="Outer membrane efflux proteins (OEP)"/>
    <property type="match status" value="1"/>
</dbReference>
<comment type="subcellular location">
    <subcellularLocation>
        <location evidence="2">Cell membrane</location>
        <topology evidence="2">Lipid-anchor</topology>
    </subcellularLocation>
</comment>
<keyword evidence="2" id="KW-0564">Palmitate</keyword>
<dbReference type="InterPro" id="IPR010131">
    <property type="entry name" value="MdtP/NodT-like"/>
</dbReference>
<keyword evidence="2" id="KW-0449">Lipoprotein</keyword>
<feature type="signal peptide" evidence="2">
    <location>
        <begin position="1"/>
        <end position="29"/>
    </location>
</feature>
<keyword evidence="2" id="KW-1134">Transmembrane beta strand</keyword>
<evidence type="ECO:0000256" key="1">
    <source>
        <dbReference type="ARBA" id="ARBA00007613"/>
    </source>
</evidence>
<dbReference type="Gene3D" id="2.20.200.10">
    <property type="entry name" value="Outer membrane efflux proteins (OEP)"/>
    <property type="match status" value="1"/>
</dbReference>
<dbReference type="AlphaFoldDB" id="A0A157SBR0"/>
<keyword evidence="2" id="KW-0732">Signal</keyword>
<protein>
    <submittedName>
        <fullName evidence="4">Outer membrane efflux protein</fullName>
    </submittedName>
</protein>
<accession>A0A157SBR0</accession>
<name>A0A157SBR0_9BORD</name>
<organism evidence="4 5">
    <name type="scientific">Bordetella ansorpii</name>
    <dbReference type="NCBI Taxonomy" id="288768"/>
    <lineage>
        <taxon>Bacteria</taxon>
        <taxon>Pseudomonadati</taxon>
        <taxon>Pseudomonadota</taxon>
        <taxon>Betaproteobacteria</taxon>
        <taxon>Burkholderiales</taxon>
        <taxon>Alcaligenaceae</taxon>
        <taxon>Bordetella</taxon>
    </lineage>
</organism>
<dbReference type="RefSeq" id="WP_066125713.1">
    <property type="nucleotide sequence ID" value="NZ_FKIF01000002.1"/>
</dbReference>
<dbReference type="Pfam" id="PF02321">
    <property type="entry name" value="OEP"/>
    <property type="match status" value="2"/>
</dbReference>
<gene>
    <name evidence="4" type="primary">oprM_2</name>
    <name evidence="4" type="ORF">SAMEA3906486_01763</name>
</gene>
<feature type="chain" id="PRO_5007359784" evidence="2">
    <location>
        <begin position="30"/>
        <end position="483"/>
    </location>
</feature>
<evidence type="ECO:0000313" key="4">
    <source>
        <dbReference type="EMBL" id="SAI67867.1"/>
    </source>
</evidence>
<proteinExistence type="inferred from homology"/>
<reference evidence="4 5" key="1">
    <citation type="submission" date="2016-04" db="EMBL/GenBank/DDBJ databases">
        <authorList>
            <consortium name="Pathogen Informatics"/>
        </authorList>
    </citation>
    <scope>NUCLEOTIDE SEQUENCE [LARGE SCALE GENOMIC DNA]</scope>
    <source>
        <strain evidence="4 5">H050680373</strain>
    </source>
</reference>
<dbReference type="InterPro" id="IPR003423">
    <property type="entry name" value="OMP_efflux"/>
</dbReference>
<evidence type="ECO:0000256" key="3">
    <source>
        <dbReference type="SAM" id="Coils"/>
    </source>
</evidence>